<dbReference type="GO" id="GO:0005730">
    <property type="term" value="C:nucleolus"/>
    <property type="evidence" value="ECO:0007669"/>
    <property type="project" value="TreeGrafter"/>
</dbReference>
<evidence type="ECO:0000313" key="7">
    <source>
        <dbReference type="EMBL" id="JAS49935.1"/>
    </source>
</evidence>
<feature type="domain" description="PPIase FKBP-type" evidence="6">
    <location>
        <begin position="121"/>
        <end position="209"/>
    </location>
</feature>
<evidence type="ECO:0000256" key="2">
    <source>
        <dbReference type="ARBA" id="ARBA00013194"/>
    </source>
</evidence>
<dbReference type="SUPFAM" id="SSF54534">
    <property type="entry name" value="FKBP-like"/>
    <property type="match status" value="1"/>
</dbReference>
<dbReference type="GO" id="GO:0003755">
    <property type="term" value="F:peptidyl-prolyl cis-trans isomerase activity"/>
    <property type="evidence" value="ECO:0007669"/>
    <property type="project" value="UniProtKB-KW"/>
</dbReference>
<dbReference type="InterPro" id="IPR046357">
    <property type="entry name" value="PPIase_dom_sf"/>
</dbReference>
<evidence type="ECO:0000256" key="1">
    <source>
        <dbReference type="ARBA" id="ARBA00000971"/>
    </source>
</evidence>
<organism evidence="7">
    <name type="scientific">Cuerna arida</name>
    <dbReference type="NCBI Taxonomy" id="1464854"/>
    <lineage>
        <taxon>Eukaryota</taxon>
        <taxon>Metazoa</taxon>
        <taxon>Ecdysozoa</taxon>
        <taxon>Arthropoda</taxon>
        <taxon>Hexapoda</taxon>
        <taxon>Insecta</taxon>
        <taxon>Pterygota</taxon>
        <taxon>Neoptera</taxon>
        <taxon>Paraneoptera</taxon>
        <taxon>Hemiptera</taxon>
        <taxon>Auchenorrhyncha</taxon>
        <taxon>Membracoidea</taxon>
        <taxon>Cicadellidae</taxon>
        <taxon>Cicadellinae</taxon>
        <taxon>Proconiini</taxon>
        <taxon>Cuerna</taxon>
    </lineage>
</organism>
<dbReference type="PANTHER" id="PTHR43811:SF19">
    <property type="entry name" value="39 KDA FK506-BINDING NUCLEAR PROTEIN"/>
    <property type="match status" value="1"/>
</dbReference>
<proteinExistence type="predicted"/>
<keyword evidence="3 5" id="KW-0697">Rotamase</keyword>
<dbReference type="InterPro" id="IPR001179">
    <property type="entry name" value="PPIase_FKBP_dom"/>
</dbReference>
<dbReference type="Gene3D" id="3.10.50.40">
    <property type="match status" value="1"/>
</dbReference>
<dbReference type="Pfam" id="PF00254">
    <property type="entry name" value="FKBP_C"/>
    <property type="match status" value="1"/>
</dbReference>
<gene>
    <name evidence="7" type="ORF">g.14224</name>
</gene>
<dbReference type="AlphaFoldDB" id="A0A1B6FIC3"/>
<accession>A0A1B6FIC3</accession>
<dbReference type="PROSITE" id="PS50059">
    <property type="entry name" value="FKBP_PPIASE"/>
    <property type="match status" value="1"/>
</dbReference>
<evidence type="ECO:0000256" key="4">
    <source>
        <dbReference type="ARBA" id="ARBA00023235"/>
    </source>
</evidence>
<dbReference type="EC" id="5.2.1.8" evidence="2 5"/>
<protein>
    <recommendedName>
        <fullName evidence="2 5">peptidylprolyl isomerase</fullName>
        <ecNumber evidence="2 5">5.2.1.8</ecNumber>
    </recommendedName>
</protein>
<name>A0A1B6FIC3_9HEMI</name>
<dbReference type="EMBL" id="GECZ01019834">
    <property type="protein sequence ID" value="JAS49935.1"/>
    <property type="molecule type" value="Transcribed_RNA"/>
</dbReference>
<evidence type="ECO:0000256" key="5">
    <source>
        <dbReference type="PROSITE-ProRule" id="PRU00277"/>
    </source>
</evidence>
<reference evidence="7" key="1">
    <citation type="submission" date="2015-11" db="EMBL/GenBank/DDBJ databases">
        <title>De novo transcriptome assembly of four potential Pierce s Disease insect vectors from Arizona vineyards.</title>
        <authorList>
            <person name="Tassone E.E."/>
        </authorList>
    </citation>
    <scope>NUCLEOTIDE SEQUENCE</scope>
</reference>
<comment type="catalytic activity">
    <reaction evidence="1 5">
        <text>[protein]-peptidylproline (omega=180) = [protein]-peptidylproline (omega=0)</text>
        <dbReference type="Rhea" id="RHEA:16237"/>
        <dbReference type="Rhea" id="RHEA-COMP:10747"/>
        <dbReference type="Rhea" id="RHEA-COMP:10748"/>
        <dbReference type="ChEBI" id="CHEBI:83833"/>
        <dbReference type="ChEBI" id="CHEBI:83834"/>
        <dbReference type="EC" id="5.2.1.8"/>
    </reaction>
</comment>
<sequence length="209" mass="22996">MLNWQVKIMINNYLNLLKKNVHVLKKTGLVNNQTANFSSSFYQPCGQANRILQSFNIKEYLGNVPQNVQVRVFSKKTQNPTSPTEVSEYKAQENISKRKTLEGGVIVADITIGNGVIAKNGKTISVYYRGKLKSTSKVFDEVTSGPGLTFRLGRGDVIDGWDIGVVGMKVGGRRVITCPPAMAYGVKGYPPAIPPNSTLVFEVELKDVK</sequence>
<evidence type="ECO:0000259" key="6">
    <source>
        <dbReference type="PROSITE" id="PS50059"/>
    </source>
</evidence>
<dbReference type="PANTHER" id="PTHR43811">
    <property type="entry name" value="FKBP-TYPE PEPTIDYL-PROLYL CIS-TRANS ISOMERASE FKPA"/>
    <property type="match status" value="1"/>
</dbReference>
<keyword evidence="4 5" id="KW-0413">Isomerase</keyword>
<evidence type="ECO:0000256" key="3">
    <source>
        <dbReference type="ARBA" id="ARBA00023110"/>
    </source>
</evidence>
<dbReference type="GO" id="GO:0000785">
    <property type="term" value="C:chromatin"/>
    <property type="evidence" value="ECO:0007669"/>
    <property type="project" value="TreeGrafter"/>
</dbReference>